<proteinExistence type="predicted"/>
<feature type="domain" description="HTH CENPB-type" evidence="2">
    <location>
        <begin position="1"/>
        <end position="35"/>
    </location>
</feature>
<evidence type="ECO:0000256" key="1">
    <source>
        <dbReference type="ARBA" id="ARBA00023125"/>
    </source>
</evidence>
<evidence type="ECO:0000313" key="3">
    <source>
        <dbReference type="EMBL" id="KAF2174606.1"/>
    </source>
</evidence>
<gene>
    <name evidence="3" type="ORF">K469DRAFT_614001</name>
</gene>
<reference evidence="3" key="1">
    <citation type="journal article" date="2020" name="Stud. Mycol.">
        <title>101 Dothideomycetes genomes: a test case for predicting lifestyles and emergence of pathogens.</title>
        <authorList>
            <person name="Haridas S."/>
            <person name="Albert R."/>
            <person name="Binder M."/>
            <person name="Bloem J."/>
            <person name="Labutti K."/>
            <person name="Salamov A."/>
            <person name="Andreopoulos B."/>
            <person name="Baker S."/>
            <person name="Barry K."/>
            <person name="Bills G."/>
            <person name="Bluhm B."/>
            <person name="Cannon C."/>
            <person name="Castanera R."/>
            <person name="Culley D."/>
            <person name="Daum C."/>
            <person name="Ezra D."/>
            <person name="Gonzalez J."/>
            <person name="Henrissat B."/>
            <person name="Kuo A."/>
            <person name="Liang C."/>
            <person name="Lipzen A."/>
            <person name="Lutzoni F."/>
            <person name="Magnuson J."/>
            <person name="Mondo S."/>
            <person name="Nolan M."/>
            <person name="Ohm R."/>
            <person name="Pangilinan J."/>
            <person name="Park H.-J."/>
            <person name="Ramirez L."/>
            <person name="Alfaro M."/>
            <person name="Sun H."/>
            <person name="Tritt A."/>
            <person name="Yoshinaga Y."/>
            <person name="Zwiers L.-H."/>
            <person name="Turgeon B."/>
            <person name="Goodwin S."/>
            <person name="Spatafora J."/>
            <person name="Crous P."/>
            <person name="Grigoriev I."/>
        </authorList>
    </citation>
    <scope>NUCLEOTIDE SEQUENCE</scope>
    <source>
        <strain evidence="3">CBS 207.26</strain>
    </source>
</reference>
<keyword evidence="4" id="KW-1185">Reference proteome</keyword>
<dbReference type="Proteomes" id="UP000800200">
    <property type="component" value="Unassembled WGS sequence"/>
</dbReference>
<dbReference type="GO" id="GO:0003677">
    <property type="term" value="F:DNA binding"/>
    <property type="evidence" value="ECO:0007669"/>
    <property type="project" value="UniProtKB-KW"/>
</dbReference>
<organism evidence="3 4">
    <name type="scientific">Zopfia rhizophila CBS 207.26</name>
    <dbReference type="NCBI Taxonomy" id="1314779"/>
    <lineage>
        <taxon>Eukaryota</taxon>
        <taxon>Fungi</taxon>
        <taxon>Dikarya</taxon>
        <taxon>Ascomycota</taxon>
        <taxon>Pezizomycotina</taxon>
        <taxon>Dothideomycetes</taxon>
        <taxon>Dothideomycetes incertae sedis</taxon>
        <taxon>Zopfiaceae</taxon>
        <taxon>Zopfia</taxon>
    </lineage>
</organism>
<protein>
    <recommendedName>
        <fullName evidence="2">HTH CENPB-type domain-containing protein</fullName>
    </recommendedName>
</protein>
<dbReference type="PROSITE" id="PS51253">
    <property type="entry name" value="HTH_CENPB"/>
    <property type="match status" value="1"/>
</dbReference>
<dbReference type="InterPro" id="IPR006600">
    <property type="entry name" value="HTH_CenpB_DNA-bd_dom"/>
</dbReference>
<dbReference type="OrthoDB" id="2507562at2759"/>
<evidence type="ECO:0000259" key="2">
    <source>
        <dbReference type="PROSITE" id="PS51253"/>
    </source>
</evidence>
<dbReference type="Pfam" id="PF03221">
    <property type="entry name" value="HTH_Tnp_Tc5"/>
    <property type="match status" value="1"/>
</dbReference>
<dbReference type="EMBL" id="ML994815">
    <property type="protein sequence ID" value="KAF2174606.1"/>
    <property type="molecule type" value="Genomic_DNA"/>
</dbReference>
<accession>A0A6A6DAD2</accession>
<sequence>MSGFLIAEYIRQPTPEFSVGWLDKFKKRHGIKQRTNHGELSLVPVAAKGKMKLLR</sequence>
<name>A0A6A6DAD2_9PEZI</name>
<dbReference type="Gene3D" id="1.10.10.60">
    <property type="entry name" value="Homeodomain-like"/>
    <property type="match status" value="1"/>
</dbReference>
<dbReference type="AlphaFoldDB" id="A0A6A6DAD2"/>
<evidence type="ECO:0000313" key="4">
    <source>
        <dbReference type="Proteomes" id="UP000800200"/>
    </source>
</evidence>
<keyword evidence="1" id="KW-0238">DNA-binding</keyword>